<dbReference type="CDD" id="cd06261">
    <property type="entry name" value="TM_PBP2"/>
    <property type="match status" value="1"/>
</dbReference>
<dbReference type="Pfam" id="PF19300">
    <property type="entry name" value="BPD_transp_1_N"/>
    <property type="match status" value="1"/>
</dbReference>
<feature type="transmembrane region" description="Helical" evidence="7">
    <location>
        <begin position="287"/>
        <end position="313"/>
    </location>
</feature>
<evidence type="ECO:0000256" key="2">
    <source>
        <dbReference type="ARBA" id="ARBA00022448"/>
    </source>
</evidence>
<dbReference type="InterPro" id="IPR035906">
    <property type="entry name" value="MetI-like_sf"/>
</dbReference>
<feature type="transmembrane region" description="Helical" evidence="7">
    <location>
        <begin position="12"/>
        <end position="33"/>
    </location>
</feature>
<feature type="transmembrane region" description="Helical" evidence="7">
    <location>
        <begin position="182"/>
        <end position="202"/>
    </location>
</feature>
<keyword evidence="6 7" id="KW-0472">Membrane</keyword>
<evidence type="ECO:0000313" key="10">
    <source>
        <dbReference type="Proteomes" id="UP001201873"/>
    </source>
</evidence>
<feature type="transmembrane region" description="Helical" evidence="7">
    <location>
        <begin position="107"/>
        <end position="128"/>
    </location>
</feature>
<keyword evidence="2 7" id="KW-0813">Transport</keyword>
<comment type="similarity">
    <text evidence="7">Belongs to the binding-protein-dependent transport system permease family.</text>
</comment>
<comment type="caution">
    <text evidence="9">The sequence shown here is derived from an EMBL/GenBank/DDBJ whole genome shotgun (WGS) entry which is preliminary data.</text>
</comment>
<keyword evidence="5 7" id="KW-1133">Transmembrane helix</keyword>
<dbReference type="PROSITE" id="PS50928">
    <property type="entry name" value="ABC_TM1"/>
    <property type="match status" value="1"/>
</dbReference>
<accession>A0ABT0K2T0</accession>
<evidence type="ECO:0000256" key="6">
    <source>
        <dbReference type="ARBA" id="ARBA00023136"/>
    </source>
</evidence>
<evidence type="ECO:0000256" key="1">
    <source>
        <dbReference type="ARBA" id="ARBA00004651"/>
    </source>
</evidence>
<feature type="domain" description="ABC transmembrane type-1" evidence="8">
    <location>
        <begin position="101"/>
        <end position="310"/>
    </location>
</feature>
<dbReference type="PANTHER" id="PTHR43163">
    <property type="entry name" value="DIPEPTIDE TRANSPORT SYSTEM PERMEASE PROTEIN DPPB-RELATED"/>
    <property type="match status" value="1"/>
</dbReference>
<proteinExistence type="inferred from homology"/>
<name>A0ABT0K2T0_9ACTN</name>
<dbReference type="Pfam" id="PF00528">
    <property type="entry name" value="BPD_transp_1"/>
    <property type="match status" value="1"/>
</dbReference>
<comment type="subcellular location">
    <subcellularLocation>
        <location evidence="1 7">Cell membrane</location>
        <topology evidence="1 7">Multi-pass membrane protein</topology>
    </subcellularLocation>
</comment>
<feature type="transmembrane region" description="Helical" evidence="7">
    <location>
        <begin position="140"/>
        <end position="162"/>
    </location>
</feature>
<evidence type="ECO:0000256" key="4">
    <source>
        <dbReference type="ARBA" id="ARBA00022692"/>
    </source>
</evidence>
<keyword evidence="4 7" id="KW-0812">Transmembrane</keyword>
<reference evidence="9 10" key="1">
    <citation type="submission" date="2022-04" db="EMBL/GenBank/DDBJ databases">
        <title>Genome diversity in the genus Frankia.</title>
        <authorList>
            <person name="Carlos-Shanley C."/>
            <person name="Hahn D."/>
        </authorList>
    </citation>
    <scope>NUCLEOTIDE SEQUENCE [LARGE SCALE GENOMIC DNA]</scope>
    <source>
        <strain evidence="9 10">Ag45/Mut15</strain>
    </source>
</reference>
<dbReference type="PANTHER" id="PTHR43163:SF6">
    <property type="entry name" value="DIPEPTIDE TRANSPORT SYSTEM PERMEASE PROTEIN DPPB-RELATED"/>
    <property type="match status" value="1"/>
</dbReference>
<gene>
    <name evidence="9" type="ORF">MXD59_20110</name>
</gene>
<dbReference type="Gene3D" id="1.10.3720.10">
    <property type="entry name" value="MetI-like"/>
    <property type="match status" value="1"/>
</dbReference>
<sequence length="324" mass="34264">MHANRGAVRLVGWQLARTAVVLLLVGFGATFLLDLAPGDPAFALLGEQASAEQVATVHRALRLDDPFLTRYATWIGGVLRGDFGTSYLTGEPVMTEVAARLAVTGELVVLALASALVVAVPIGVFTAYRAHGRADRVWSLASSALIATPPFVVALVGVYLLTLKIGALPATGWVAPVDGLGANLRHAVLPVATLVLSLVPTYTRMLRADMTATLREDYILAARSRGLPVRRILFRHALRPSSFSLITLTGISVGQLIGGAVVVEVLFALPGLGQLMVTSVTAKDVPVVQGIVMFLAVVYCVAGAVTDLLYGFLDPRVRVRVRPA</sequence>
<protein>
    <submittedName>
        <fullName evidence="9">ABC transporter permease</fullName>
    </submittedName>
</protein>
<dbReference type="Proteomes" id="UP001201873">
    <property type="component" value="Unassembled WGS sequence"/>
</dbReference>
<dbReference type="RefSeq" id="WP_248812747.1">
    <property type="nucleotide sequence ID" value="NZ_JALKFT010000025.1"/>
</dbReference>
<keyword evidence="3" id="KW-1003">Cell membrane</keyword>
<keyword evidence="10" id="KW-1185">Reference proteome</keyword>
<dbReference type="EMBL" id="JALKFT010000025">
    <property type="protein sequence ID" value="MCK9878047.1"/>
    <property type="molecule type" value="Genomic_DNA"/>
</dbReference>
<evidence type="ECO:0000256" key="5">
    <source>
        <dbReference type="ARBA" id="ARBA00022989"/>
    </source>
</evidence>
<evidence type="ECO:0000313" key="9">
    <source>
        <dbReference type="EMBL" id="MCK9878047.1"/>
    </source>
</evidence>
<dbReference type="SUPFAM" id="SSF161098">
    <property type="entry name" value="MetI-like"/>
    <property type="match status" value="1"/>
</dbReference>
<organism evidence="9 10">
    <name type="scientific">Frankia umida</name>
    <dbReference type="NCBI Taxonomy" id="573489"/>
    <lineage>
        <taxon>Bacteria</taxon>
        <taxon>Bacillati</taxon>
        <taxon>Actinomycetota</taxon>
        <taxon>Actinomycetes</taxon>
        <taxon>Frankiales</taxon>
        <taxon>Frankiaceae</taxon>
        <taxon>Frankia</taxon>
    </lineage>
</organism>
<feature type="transmembrane region" description="Helical" evidence="7">
    <location>
        <begin position="243"/>
        <end position="267"/>
    </location>
</feature>
<evidence type="ECO:0000259" key="8">
    <source>
        <dbReference type="PROSITE" id="PS50928"/>
    </source>
</evidence>
<evidence type="ECO:0000256" key="7">
    <source>
        <dbReference type="RuleBase" id="RU363032"/>
    </source>
</evidence>
<dbReference type="InterPro" id="IPR000515">
    <property type="entry name" value="MetI-like"/>
</dbReference>
<evidence type="ECO:0000256" key="3">
    <source>
        <dbReference type="ARBA" id="ARBA00022475"/>
    </source>
</evidence>
<dbReference type="InterPro" id="IPR045621">
    <property type="entry name" value="BPD_transp_1_N"/>
</dbReference>